<dbReference type="Proteomes" id="UP000199199">
    <property type="component" value="Unassembled WGS sequence"/>
</dbReference>
<name>A0A1I6P9Y3_9EURY</name>
<evidence type="ECO:0000256" key="2">
    <source>
        <dbReference type="ARBA" id="ARBA00023125"/>
    </source>
</evidence>
<dbReference type="InterPro" id="IPR005471">
    <property type="entry name" value="Tscrpt_reg_IclR_N"/>
</dbReference>
<dbReference type="SUPFAM" id="SSF46785">
    <property type="entry name" value="Winged helix' DNA-binding domain"/>
    <property type="match status" value="1"/>
</dbReference>
<dbReference type="InterPro" id="IPR036388">
    <property type="entry name" value="WH-like_DNA-bd_sf"/>
</dbReference>
<feature type="domain" description="HTH iclR-type" evidence="4">
    <location>
        <begin position="8"/>
        <end position="67"/>
    </location>
</feature>
<feature type="domain" description="IclR-ED" evidence="5">
    <location>
        <begin position="68"/>
        <end position="251"/>
    </location>
</feature>
<dbReference type="EMBL" id="FOZS01000001">
    <property type="protein sequence ID" value="SFS36963.1"/>
    <property type="molecule type" value="Genomic_DNA"/>
</dbReference>
<dbReference type="InterPro" id="IPR014757">
    <property type="entry name" value="Tscrpt_reg_IclR_C"/>
</dbReference>
<dbReference type="InterPro" id="IPR036390">
    <property type="entry name" value="WH_DNA-bd_sf"/>
</dbReference>
<protein>
    <submittedName>
        <fullName evidence="6">DNA-binding transcriptional regulator, IclR family</fullName>
    </submittedName>
</protein>
<evidence type="ECO:0000259" key="5">
    <source>
        <dbReference type="PROSITE" id="PS51078"/>
    </source>
</evidence>
<dbReference type="GO" id="GO:0045892">
    <property type="term" value="P:negative regulation of DNA-templated transcription"/>
    <property type="evidence" value="ECO:0007669"/>
    <property type="project" value="TreeGrafter"/>
</dbReference>
<evidence type="ECO:0000259" key="4">
    <source>
        <dbReference type="PROSITE" id="PS51077"/>
    </source>
</evidence>
<keyword evidence="3" id="KW-0804">Transcription</keyword>
<keyword evidence="1" id="KW-0805">Transcription regulation</keyword>
<proteinExistence type="predicted"/>
<dbReference type="Pfam" id="PF09339">
    <property type="entry name" value="HTH_IclR"/>
    <property type="match status" value="1"/>
</dbReference>
<dbReference type="OrthoDB" id="14763at2157"/>
<accession>A0A1I6P9Y3</accession>
<evidence type="ECO:0000256" key="1">
    <source>
        <dbReference type="ARBA" id="ARBA00023015"/>
    </source>
</evidence>
<evidence type="ECO:0000313" key="7">
    <source>
        <dbReference type="Proteomes" id="UP000199199"/>
    </source>
</evidence>
<reference evidence="7" key="1">
    <citation type="submission" date="2016-10" db="EMBL/GenBank/DDBJ databases">
        <authorList>
            <person name="Varghese N."/>
            <person name="Submissions S."/>
        </authorList>
    </citation>
    <scope>NUCLEOTIDE SEQUENCE [LARGE SCALE GENOMIC DNA]</scope>
    <source>
        <strain evidence="7">DSM 22427</strain>
    </source>
</reference>
<sequence length="253" mass="28306">MPSATPSLTSVQRAFDVIRLLWETNGAGPSEIAARMEIPKSTAHVYLRTLESTGYVVNRGGEYSLSYKFLSTGSRIKYRSRIYQVSKLELKRLTEATGELVTLVIEEAGRSVILHEEFEDQSLELGIYPGMTFPSHSHAPGKTILAHMSDERLEEVLETRGLPKVTEQTITDRETLLEELAEIREQGYAVDWDQQVDGMGLLAVPIVVEGTLKACLGIAVPTGRLKNESYQQTLLREAEESADTIRIKYRYGQ</sequence>
<dbReference type="InterPro" id="IPR029016">
    <property type="entry name" value="GAF-like_dom_sf"/>
</dbReference>
<dbReference type="SMART" id="SM00346">
    <property type="entry name" value="HTH_ICLR"/>
    <property type="match status" value="1"/>
</dbReference>
<dbReference type="PANTHER" id="PTHR30136:SF35">
    <property type="entry name" value="HTH-TYPE TRANSCRIPTIONAL REGULATOR RV1719"/>
    <property type="match status" value="1"/>
</dbReference>
<dbReference type="Gene3D" id="3.30.450.40">
    <property type="match status" value="1"/>
</dbReference>
<dbReference type="GO" id="GO:0003677">
    <property type="term" value="F:DNA binding"/>
    <property type="evidence" value="ECO:0007669"/>
    <property type="project" value="UniProtKB-KW"/>
</dbReference>
<evidence type="ECO:0000313" key="6">
    <source>
        <dbReference type="EMBL" id="SFS36963.1"/>
    </source>
</evidence>
<organism evidence="6 7">
    <name type="scientific">Halostagnicola kamekurae</name>
    <dbReference type="NCBI Taxonomy" id="619731"/>
    <lineage>
        <taxon>Archaea</taxon>
        <taxon>Methanobacteriati</taxon>
        <taxon>Methanobacteriota</taxon>
        <taxon>Stenosarchaea group</taxon>
        <taxon>Halobacteria</taxon>
        <taxon>Halobacteriales</taxon>
        <taxon>Natrialbaceae</taxon>
        <taxon>Halostagnicola</taxon>
    </lineage>
</organism>
<dbReference type="AlphaFoldDB" id="A0A1I6P9Y3"/>
<dbReference type="InterPro" id="IPR050707">
    <property type="entry name" value="HTH_MetabolicPath_Reg"/>
</dbReference>
<dbReference type="PROSITE" id="PS51078">
    <property type="entry name" value="ICLR_ED"/>
    <property type="match status" value="1"/>
</dbReference>
<dbReference type="Gene3D" id="1.10.10.10">
    <property type="entry name" value="Winged helix-like DNA-binding domain superfamily/Winged helix DNA-binding domain"/>
    <property type="match status" value="1"/>
</dbReference>
<dbReference type="SUPFAM" id="SSF55781">
    <property type="entry name" value="GAF domain-like"/>
    <property type="match status" value="1"/>
</dbReference>
<gene>
    <name evidence="6" type="ORF">SAMN04488556_0417</name>
</gene>
<dbReference type="Pfam" id="PF01614">
    <property type="entry name" value="IclR_C"/>
    <property type="match status" value="1"/>
</dbReference>
<keyword evidence="2 6" id="KW-0238">DNA-binding</keyword>
<dbReference type="RefSeq" id="WP_092900887.1">
    <property type="nucleotide sequence ID" value="NZ_FOZS01000001.1"/>
</dbReference>
<dbReference type="PROSITE" id="PS51077">
    <property type="entry name" value="HTH_ICLR"/>
    <property type="match status" value="1"/>
</dbReference>
<dbReference type="GO" id="GO:0003700">
    <property type="term" value="F:DNA-binding transcription factor activity"/>
    <property type="evidence" value="ECO:0007669"/>
    <property type="project" value="TreeGrafter"/>
</dbReference>
<evidence type="ECO:0000256" key="3">
    <source>
        <dbReference type="ARBA" id="ARBA00023163"/>
    </source>
</evidence>
<keyword evidence="7" id="KW-1185">Reference proteome</keyword>
<dbReference type="PANTHER" id="PTHR30136">
    <property type="entry name" value="HELIX-TURN-HELIX TRANSCRIPTIONAL REGULATOR, ICLR FAMILY"/>
    <property type="match status" value="1"/>
</dbReference>